<feature type="transmembrane region" description="Helical" evidence="1">
    <location>
        <begin position="101"/>
        <end position="120"/>
    </location>
</feature>
<evidence type="ECO:0000256" key="1">
    <source>
        <dbReference type="SAM" id="Phobius"/>
    </source>
</evidence>
<proteinExistence type="predicted"/>
<dbReference type="AlphaFoldDB" id="A0A7C9HMF1"/>
<feature type="transmembrane region" description="Helical" evidence="1">
    <location>
        <begin position="77"/>
        <end position="95"/>
    </location>
</feature>
<protein>
    <submittedName>
        <fullName evidence="2">Uncharacterized protein</fullName>
    </submittedName>
</protein>
<evidence type="ECO:0000313" key="3">
    <source>
        <dbReference type="Proteomes" id="UP000479692"/>
    </source>
</evidence>
<dbReference type="EMBL" id="WOXT01000002">
    <property type="protein sequence ID" value="MUV14457.1"/>
    <property type="molecule type" value="Genomic_DNA"/>
</dbReference>
<organism evidence="2 3">
    <name type="scientific">Noviluteimonas gilva</name>
    <dbReference type="NCBI Taxonomy" id="2682097"/>
    <lineage>
        <taxon>Bacteria</taxon>
        <taxon>Pseudomonadati</taxon>
        <taxon>Pseudomonadota</taxon>
        <taxon>Gammaproteobacteria</taxon>
        <taxon>Lysobacterales</taxon>
        <taxon>Lysobacteraceae</taxon>
        <taxon>Noviluteimonas</taxon>
    </lineage>
</organism>
<keyword evidence="1" id="KW-1133">Transmembrane helix</keyword>
<accession>A0A7C9HMF1</accession>
<feature type="transmembrane region" description="Helical" evidence="1">
    <location>
        <begin position="54"/>
        <end position="70"/>
    </location>
</feature>
<name>A0A7C9HMF1_9GAMM</name>
<dbReference type="Proteomes" id="UP000479692">
    <property type="component" value="Unassembled WGS sequence"/>
</dbReference>
<keyword evidence="3" id="KW-1185">Reference proteome</keyword>
<comment type="caution">
    <text evidence="2">The sequence shown here is derived from an EMBL/GenBank/DDBJ whole genome shotgun (WGS) entry which is preliminary data.</text>
</comment>
<reference evidence="2 3" key="1">
    <citation type="submission" date="2019-12" db="EMBL/GenBank/DDBJ databases">
        <authorList>
            <person name="Xu J."/>
        </authorList>
    </citation>
    <scope>NUCLEOTIDE SEQUENCE [LARGE SCALE GENOMIC DNA]</scope>
    <source>
        <strain evidence="2 3">HX-5-24</strain>
    </source>
</reference>
<evidence type="ECO:0000313" key="2">
    <source>
        <dbReference type="EMBL" id="MUV14457.1"/>
    </source>
</evidence>
<gene>
    <name evidence="2" type="ORF">GN331_09590</name>
</gene>
<keyword evidence="1" id="KW-0812">Transmembrane</keyword>
<dbReference type="RefSeq" id="WP_156641743.1">
    <property type="nucleotide sequence ID" value="NZ_WOXT01000002.1"/>
</dbReference>
<sequence>MKSKSPMSSRYAALLMVFAAVMHALVAFDLVLHFLPDTPEFQALWAVGPLVKSLWFAFVIMGFASAILLYRAPVAGFLSSVLAGACLYFASVGLWHGVKGGFWIVVAANVLAAFGAWQAVRQKRPKGSP</sequence>
<keyword evidence="1" id="KW-0472">Membrane</keyword>
<feature type="transmembrane region" description="Helical" evidence="1">
    <location>
        <begin position="12"/>
        <end position="34"/>
    </location>
</feature>